<evidence type="ECO:0000256" key="7">
    <source>
        <dbReference type="SAM" id="Phobius"/>
    </source>
</evidence>
<feature type="transmembrane region" description="Helical" evidence="7">
    <location>
        <begin position="118"/>
        <end position="138"/>
    </location>
</feature>
<keyword evidence="4 7" id="KW-0812">Transmembrane</keyword>
<dbReference type="EMBL" id="WHOD01000099">
    <property type="protein sequence ID" value="NOU96550.1"/>
    <property type="molecule type" value="Genomic_DNA"/>
</dbReference>
<accession>A0A972K330</accession>
<name>A0A972K330_9BACL</name>
<dbReference type="InterPro" id="IPR052518">
    <property type="entry name" value="CHR_Transporter"/>
</dbReference>
<dbReference type="AlphaFoldDB" id="A0A972K330"/>
<dbReference type="PANTHER" id="PTHR43663">
    <property type="entry name" value="CHROMATE TRANSPORT PROTEIN-RELATED"/>
    <property type="match status" value="1"/>
</dbReference>
<dbReference type="Proteomes" id="UP000641588">
    <property type="component" value="Unassembled WGS sequence"/>
</dbReference>
<proteinExistence type="inferred from homology"/>
<keyword evidence="3" id="KW-1003">Cell membrane</keyword>
<dbReference type="InterPro" id="IPR003370">
    <property type="entry name" value="Chromate_transpt"/>
</dbReference>
<sequence length="220" mass="23812">MLKMNITEKQTTLLWHIFWSFCKISPVSFGGGYAMIPAIEKEIVENRQWMDEDEMSDLLSIAGSSPGGIGVNASTLTGYKLAGLRGAIAAVLGISLPNFIIMLALTIGYSAVQNLPKVTAAFEGIHAAVVAFIAIAGWKMWRSAVYDKSTLFILLGSLSALLFSNLHPALLLLIATSLGIVIYKWQQKLGTIVSKDIKHEKQTSGNNPILAGQYIWGDGI</sequence>
<comment type="subcellular location">
    <subcellularLocation>
        <location evidence="1">Cell membrane</location>
        <topology evidence="1">Multi-pass membrane protein</topology>
    </subcellularLocation>
</comment>
<feature type="transmembrane region" description="Helical" evidence="7">
    <location>
        <begin position="87"/>
        <end position="112"/>
    </location>
</feature>
<comment type="similarity">
    <text evidence="2">Belongs to the chromate ion transporter (CHR) (TC 2.A.51) family.</text>
</comment>
<dbReference type="Pfam" id="PF02417">
    <property type="entry name" value="Chromate_transp"/>
    <property type="match status" value="1"/>
</dbReference>
<reference evidence="8" key="1">
    <citation type="submission" date="2019-10" db="EMBL/GenBank/DDBJ databases">
        <title>Description of Paenibacillus glebae sp. nov.</title>
        <authorList>
            <person name="Carlier A."/>
            <person name="Qi S."/>
        </authorList>
    </citation>
    <scope>NUCLEOTIDE SEQUENCE</scope>
    <source>
        <strain evidence="8">LMG 31456</strain>
    </source>
</reference>
<evidence type="ECO:0000256" key="5">
    <source>
        <dbReference type="ARBA" id="ARBA00022989"/>
    </source>
</evidence>
<evidence type="ECO:0000313" key="9">
    <source>
        <dbReference type="Proteomes" id="UP000641588"/>
    </source>
</evidence>
<evidence type="ECO:0000256" key="3">
    <source>
        <dbReference type="ARBA" id="ARBA00022475"/>
    </source>
</evidence>
<dbReference type="PANTHER" id="PTHR43663:SF1">
    <property type="entry name" value="CHROMATE TRANSPORTER"/>
    <property type="match status" value="1"/>
</dbReference>
<keyword evidence="9" id="KW-1185">Reference proteome</keyword>
<evidence type="ECO:0000256" key="2">
    <source>
        <dbReference type="ARBA" id="ARBA00005262"/>
    </source>
</evidence>
<evidence type="ECO:0000256" key="6">
    <source>
        <dbReference type="ARBA" id="ARBA00023136"/>
    </source>
</evidence>
<organism evidence="8 9">
    <name type="scientific">Paenibacillus foliorum</name>
    <dbReference type="NCBI Taxonomy" id="2654974"/>
    <lineage>
        <taxon>Bacteria</taxon>
        <taxon>Bacillati</taxon>
        <taxon>Bacillota</taxon>
        <taxon>Bacilli</taxon>
        <taxon>Bacillales</taxon>
        <taxon>Paenibacillaceae</taxon>
        <taxon>Paenibacillus</taxon>
    </lineage>
</organism>
<protein>
    <submittedName>
        <fullName evidence="8">Chromate transporter</fullName>
    </submittedName>
</protein>
<keyword evidence="6 7" id="KW-0472">Membrane</keyword>
<dbReference type="GO" id="GO:0005886">
    <property type="term" value="C:plasma membrane"/>
    <property type="evidence" value="ECO:0007669"/>
    <property type="project" value="UniProtKB-SubCell"/>
</dbReference>
<gene>
    <name evidence="8" type="ORF">GC093_25505</name>
</gene>
<keyword evidence="5 7" id="KW-1133">Transmembrane helix</keyword>
<comment type="caution">
    <text evidence="8">The sequence shown here is derived from an EMBL/GenBank/DDBJ whole genome shotgun (WGS) entry which is preliminary data.</text>
</comment>
<evidence type="ECO:0000313" key="8">
    <source>
        <dbReference type="EMBL" id="NOU96550.1"/>
    </source>
</evidence>
<dbReference type="GO" id="GO:0015109">
    <property type="term" value="F:chromate transmembrane transporter activity"/>
    <property type="evidence" value="ECO:0007669"/>
    <property type="project" value="InterPro"/>
</dbReference>
<evidence type="ECO:0000256" key="4">
    <source>
        <dbReference type="ARBA" id="ARBA00022692"/>
    </source>
</evidence>
<evidence type="ECO:0000256" key="1">
    <source>
        <dbReference type="ARBA" id="ARBA00004651"/>
    </source>
</evidence>
<feature type="transmembrane region" description="Helical" evidence="7">
    <location>
        <begin position="169"/>
        <end position="185"/>
    </location>
</feature>